<dbReference type="Pfam" id="PF05960">
    <property type="entry name" value="DUF885"/>
    <property type="match status" value="1"/>
</dbReference>
<evidence type="ECO:0000256" key="1">
    <source>
        <dbReference type="SAM" id="Coils"/>
    </source>
</evidence>
<protein>
    <recommendedName>
        <fullName evidence="4">DUF885 domain-containing protein</fullName>
    </recommendedName>
</protein>
<keyword evidence="3" id="KW-1185">Reference proteome</keyword>
<dbReference type="STRING" id="310781.SAMN05216259_12346"/>
<organism evidence="2 3">
    <name type="scientific">Actinacidiphila guanduensis</name>
    <dbReference type="NCBI Taxonomy" id="310781"/>
    <lineage>
        <taxon>Bacteria</taxon>
        <taxon>Bacillati</taxon>
        <taxon>Actinomycetota</taxon>
        <taxon>Actinomycetes</taxon>
        <taxon>Kitasatosporales</taxon>
        <taxon>Streptomycetaceae</taxon>
        <taxon>Actinacidiphila</taxon>
    </lineage>
</organism>
<gene>
    <name evidence="2" type="ORF">SAMN05216259_12346</name>
</gene>
<sequence length="533" mass="58461">MRNCDVVILRPLPARTQRYGRVVETRLRAVCDLMMPQAREMSGLHEYDGRVQDLSPGGVRSALSALSRARRSGRADDPHDEAHLRVFEKALHVQFGDLQLHRSDPHQHLSNLELACYDREYASRRERAAARRAHLSGWPDAVAGALASLDQVRAPVAEALLGSARALAAGLDPGAGRVEADALRAHARLVAHLERCARDGDPDPSIGGRALSALMGAPEGVRVDLSRLAEDAERERERLTELLHDACRALDPRRGVAELLPDLLADHPGPDGVIAAAERLAEEAIAFTRERGLAPHVDGECLVGPAPPSRRWAMAMMSWAAPAEAESPSWYHVTPPDPDWPAEEREEWLAVFSRTSLPSVTVHEVAPGHFAHARSLRRLASPVRRLLHSLSFAEGWAHYVEEVCLDEGFRSGDPRFAIGVALEGLVRTTRLTCAIGLHTRALSLTDAAHRFVTDAHLTPAAAAAEARRATVDAAYGRYTWGKLEILRLRDEARHTWGPTFTLPRFHTALLTLGSPPLGLLRAALDTPHPTRER</sequence>
<name>A0A1H0RPL0_9ACTN</name>
<dbReference type="PANTHER" id="PTHR33361:SF15">
    <property type="entry name" value="DUF885 FAMILY LIPOPROTEIN"/>
    <property type="match status" value="1"/>
</dbReference>
<dbReference type="EMBL" id="FNIE01000023">
    <property type="protein sequence ID" value="SDP31414.1"/>
    <property type="molecule type" value="Genomic_DNA"/>
</dbReference>
<evidence type="ECO:0000313" key="3">
    <source>
        <dbReference type="Proteomes" id="UP000199341"/>
    </source>
</evidence>
<dbReference type="PANTHER" id="PTHR33361">
    <property type="entry name" value="GLR0591 PROTEIN"/>
    <property type="match status" value="1"/>
</dbReference>
<feature type="coiled-coil region" evidence="1">
    <location>
        <begin position="222"/>
        <end position="249"/>
    </location>
</feature>
<proteinExistence type="predicted"/>
<dbReference type="Proteomes" id="UP000199341">
    <property type="component" value="Unassembled WGS sequence"/>
</dbReference>
<reference evidence="2 3" key="1">
    <citation type="submission" date="2016-10" db="EMBL/GenBank/DDBJ databases">
        <authorList>
            <person name="de Groot N.N."/>
        </authorList>
    </citation>
    <scope>NUCLEOTIDE SEQUENCE [LARGE SCALE GENOMIC DNA]</scope>
    <source>
        <strain evidence="2 3">CGMCC 4.2022</strain>
    </source>
</reference>
<accession>A0A1H0RPL0</accession>
<dbReference type="AlphaFoldDB" id="A0A1H0RPL0"/>
<evidence type="ECO:0000313" key="2">
    <source>
        <dbReference type="EMBL" id="SDP31414.1"/>
    </source>
</evidence>
<dbReference type="InterPro" id="IPR010281">
    <property type="entry name" value="DUF885"/>
</dbReference>
<keyword evidence="1" id="KW-0175">Coiled coil</keyword>
<evidence type="ECO:0008006" key="4">
    <source>
        <dbReference type="Google" id="ProtNLM"/>
    </source>
</evidence>